<dbReference type="AlphaFoldDB" id="A0AAD7D5X9"/>
<comment type="caution">
    <text evidence="1">The sequence shown here is derived from an EMBL/GenBank/DDBJ whole genome shotgun (WGS) entry which is preliminary data.</text>
</comment>
<keyword evidence="2" id="KW-1185">Reference proteome</keyword>
<proteinExistence type="predicted"/>
<protein>
    <submittedName>
        <fullName evidence="1">Uncharacterized protein</fullName>
    </submittedName>
</protein>
<gene>
    <name evidence="1" type="ORF">B0H17DRAFT_943290</name>
</gene>
<dbReference type="EMBL" id="JARKIE010000121">
    <property type="protein sequence ID" value="KAJ7681185.1"/>
    <property type="molecule type" value="Genomic_DNA"/>
</dbReference>
<evidence type="ECO:0000313" key="1">
    <source>
        <dbReference type="EMBL" id="KAJ7681185.1"/>
    </source>
</evidence>
<reference evidence="1" key="1">
    <citation type="submission" date="2023-03" db="EMBL/GenBank/DDBJ databases">
        <title>Massive genome expansion in bonnet fungi (Mycena s.s.) driven by repeated elements and novel gene families across ecological guilds.</title>
        <authorList>
            <consortium name="Lawrence Berkeley National Laboratory"/>
            <person name="Harder C.B."/>
            <person name="Miyauchi S."/>
            <person name="Viragh M."/>
            <person name="Kuo A."/>
            <person name="Thoen E."/>
            <person name="Andreopoulos B."/>
            <person name="Lu D."/>
            <person name="Skrede I."/>
            <person name="Drula E."/>
            <person name="Henrissat B."/>
            <person name="Morin E."/>
            <person name="Kohler A."/>
            <person name="Barry K."/>
            <person name="LaButti K."/>
            <person name="Morin E."/>
            <person name="Salamov A."/>
            <person name="Lipzen A."/>
            <person name="Mereny Z."/>
            <person name="Hegedus B."/>
            <person name="Baldrian P."/>
            <person name="Stursova M."/>
            <person name="Weitz H."/>
            <person name="Taylor A."/>
            <person name="Grigoriev I.V."/>
            <person name="Nagy L.G."/>
            <person name="Martin F."/>
            <person name="Kauserud H."/>
        </authorList>
    </citation>
    <scope>NUCLEOTIDE SEQUENCE</scope>
    <source>
        <strain evidence="1">CBHHK067</strain>
    </source>
</reference>
<evidence type="ECO:0000313" key="2">
    <source>
        <dbReference type="Proteomes" id="UP001221757"/>
    </source>
</evidence>
<organism evidence="1 2">
    <name type="scientific">Mycena rosella</name>
    <name type="common">Pink bonnet</name>
    <name type="synonym">Agaricus rosellus</name>
    <dbReference type="NCBI Taxonomy" id="1033263"/>
    <lineage>
        <taxon>Eukaryota</taxon>
        <taxon>Fungi</taxon>
        <taxon>Dikarya</taxon>
        <taxon>Basidiomycota</taxon>
        <taxon>Agaricomycotina</taxon>
        <taxon>Agaricomycetes</taxon>
        <taxon>Agaricomycetidae</taxon>
        <taxon>Agaricales</taxon>
        <taxon>Marasmiineae</taxon>
        <taxon>Mycenaceae</taxon>
        <taxon>Mycena</taxon>
    </lineage>
</organism>
<dbReference type="Proteomes" id="UP001221757">
    <property type="component" value="Unassembled WGS sequence"/>
</dbReference>
<name>A0AAD7D5X9_MYCRO</name>
<sequence length="153" mass="17416">MRLGLPISLGKLHPEYSHSFFVKVTGMMTNHAADQKNLRALFLALKQRMDREIRGERARAAHRPLLDAIYDLTGQKIEAAGGMAAWDALPATERDRIHSSLHAELCQRYGQEVFDKLPQVEQEEADFFLSGSCCMHKDLNAHRGEFPFLFFNT</sequence>
<accession>A0AAD7D5X9</accession>